<name>A0A9P1BZV1_9DINO</name>
<evidence type="ECO:0000313" key="7">
    <source>
        <dbReference type="Proteomes" id="UP001152797"/>
    </source>
</evidence>
<sequence length="482" mass="54285">MQTVNESGTLRKEAGESLEKVRAATTEAKALAKKEMLKAAKAKLQLEDDPGEMAVAKARQLLEVVEEKAEPFIGIPKGKDEGEMQWLAKELEPMIEGVDEAIESAKSEVVSHPLKMEIEIEEEIKEDIKEYLKDEAKKLQMSLGQFSRRTQRVRNLVANYQKDLQDAKSKELIAELKPQIVEQVKAVNVDDAAAEVTTLIKEAEVLSEKVRIMGSMSMEDLQVAAKEIDAKVAEAADGLEGFQQQICPVEDHITEDVDEKVKQTLRKHILGEFKGLRQKVDFFQNRVKRVKGILDKCHSQIRQKDGLRLKGVRTKVLGLMDVFREDQAGKGLEGLPSKDIFGMLDRDKDGLIGKEEFLFFFDDVAQLLEENQESLRTSTEDLEKLFDFGLRDGHEGLSFEAFERLLIRFVQVVRPTVMTQQLTLPGEAVREVKPNEILEVLAGPQVTAKMKRVYCRSKDGAIGWVTVIGNVGSFFVKDFQPE</sequence>
<gene>
    <name evidence="5" type="ORF">C1SCF055_LOCUS9997</name>
</gene>
<feature type="region of interest" description="Disordered" evidence="3">
    <location>
        <begin position="1"/>
        <end position="20"/>
    </location>
</feature>
<evidence type="ECO:0000256" key="2">
    <source>
        <dbReference type="SAM" id="Coils"/>
    </source>
</evidence>
<proteinExistence type="predicted"/>
<dbReference type="OrthoDB" id="429467at2759"/>
<reference evidence="5" key="1">
    <citation type="submission" date="2022-10" db="EMBL/GenBank/DDBJ databases">
        <authorList>
            <person name="Chen Y."/>
            <person name="Dougan E. K."/>
            <person name="Chan C."/>
            <person name="Rhodes N."/>
            <person name="Thang M."/>
        </authorList>
    </citation>
    <scope>NUCLEOTIDE SEQUENCE</scope>
</reference>
<dbReference type="GO" id="GO:0005509">
    <property type="term" value="F:calcium ion binding"/>
    <property type="evidence" value="ECO:0007669"/>
    <property type="project" value="InterPro"/>
</dbReference>
<dbReference type="EMBL" id="CAMXCT010000700">
    <property type="protein sequence ID" value="CAI3982288.1"/>
    <property type="molecule type" value="Genomic_DNA"/>
</dbReference>
<accession>A0A9P1BZV1</accession>
<dbReference type="InterPro" id="IPR002048">
    <property type="entry name" value="EF_hand_dom"/>
</dbReference>
<feature type="coiled-coil region" evidence="2">
    <location>
        <begin position="150"/>
        <end position="209"/>
    </location>
</feature>
<keyword evidence="1" id="KW-0106">Calcium</keyword>
<feature type="compositionally biased region" description="Basic and acidic residues" evidence="3">
    <location>
        <begin position="9"/>
        <end position="20"/>
    </location>
</feature>
<evidence type="ECO:0000313" key="5">
    <source>
        <dbReference type="EMBL" id="CAI3982288.1"/>
    </source>
</evidence>
<protein>
    <recommendedName>
        <fullName evidence="4">EF-hand domain-containing protein</fullName>
    </recommendedName>
</protein>
<dbReference type="EMBL" id="CAMXCT030000700">
    <property type="protein sequence ID" value="CAL4769600.1"/>
    <property type="molecule type" value="Genomic_DNA"/>
</dbReference>
<evidence type="ECO:0000256" key="1">
    <source>
        <dbReference type="ARBA" id="ARBA00022837"/>
    </source>
</evidence>
<evidence type="ECO:0000259" key="4">
    <source>
        <dbReference type="PROSITE" id="PS50222"/>
    </source>
</evidence>
<reference evidence="6 7" key="2">
    <citation type="submission" date="2024-05" db="EMBL/GenBank/DDBJ databases">
        <authorList>
            <person name="Chen Y."/>
            <person name="Shah S."/>
            <person name="Dougan E. K."/>
            <person name="Thang M."/>
            <person name="Chan C."/>
        </authorList>
    </citation>
    <scope>NUCLEOTIDE SEQUENCE [LARGE SCALE GENOMIC DNA]</scope>
</reference>
<dbReference type="AlphaFoldDB" id="A0A9P1BZV1"/>
<dbReference type="PROSITE" id="PS50222">
    <property type="entry name" value="EF_HAND_2"/>
    <property type="match status" value="1"/>
</dbReference>
<organism evidence="5">
    <name type="scientific">Cladocopium goreaui</name>
    <dbReference type="NCBI Taxonomy" id="2562237"/>
    <lineage>
        <taxon>Eukaryota</taxon>
        <taxon>Sar</taxon>
        <taxon>Alveolata</taxon>
        <taxon>Dinophyceae</taxon>
        <taxon>Suessiales</taxon>
        <taxon>Symbiodiniaceae</taxon>
        <taxon>Cladocopium</taxon>
    </lineage>
</organism>
<evidence type="ECO:0000256" key="3">
    <source>
        <dbReference type="SAM" id="MobiDB-lite"/>
    </source>
</evidence>
<dbReference type="InterPro" id="IPR018247">
    <property type="entry name" value="EF_Hand_1_Ca_BS"/>
</dbReference>
<evidence type="ECO:0000313" key="6">
    <source>
        <dbReference type="EMBL" id="CAL4769600.1"/>
    </source>
</evidence>
<feature type="domain" description="EF-hand" evidence="4">
    <location>
        <begin position="338"/>
        <end position="367"/>
    </location>
</feature>
<comment type="caution">
    <text evidence="5">The sequence shown here is derived from an EMBL/GenBank/DDBJ whole genome shotgun (WGS) entry which is preliminary data.</text>
</comment>
<dbReference type="Proteomes" id="UP001152797">
    <property type="component" value="Unassembled WGS sequence"/>
</dbReference>
<dbReference type="InterPro" id="IPR011992">
    <property type="entry name" value="EF-hand-dom_pair"/>
</dbReference>
<keyword evidence="2" id="KW-0175">Coiled coil</keyword>
<dbReference type="Gene3D" id="1.10.238.10">
    <property type="entry name" value="EF-hand"/>
    <property type="match status" value="1"/>
</dbReference>
<dbReference type="PROSITE" id="PS00018">
    <property type="entry name" value="EF_HAND_1"/>
    <property type="match status" value="1"/>
</dbReference>
<dbReference type="EMBL" id="CAMXCT020000700">
    <property type="protein sequence ID" value="CAL1135663.1"/>
    <property type="molecule type" value="Genomic_DNA"/>
</dbReference>
<keyword evidence="7" id="KW-1185">Reference proteome</keyword>
<dbReference type="SUPFAM" id="SSF47473">
    <property type="entry name" value="EF-hand"/>
    <property type="match status" value="1"/>
</dbReference>